<dbReference type="Pfam" id="PF13456">
    <property type="entry name" value="RVT_3"/>
    <property type="match status" value="1"/>
</dbReference>
<dbReference type="Proteomes" id="UP000652761">
    <property type="component" value="Unassembled WGS sequence"/>
</dbReference>
<proteinExistence type="predicted"/>
<protein>
    <recommendedName>
        <fullName evidence="5">RNase H type-1 domain-containing protein</fullName>
    </recommendedName>
</protein>
<evidence type="ECO:0000259" key="1">
    <source>
        <dbReference type="Pfam" id="PF13456"/>
    </source>
</evidence>
<gene>
    <name evidence="3" type="ORF">Taro_042194</name>
</gene>
<feature type="domain" description="Reverse transcriptase zinc-binding" evidence="2">
    <location>
        <begin position="214"/>
        <end position="285"/>
    </location>
</feature>
<dbReference type="GO" id="GO:0004523">
    <property type="term" value="F:RNA-DNA hybrid ribonuclease activity"/>
    <property type="evidence" value="ECO:0007669"/>
    <property type="project" value="InterPro"/>
</dbReference>
<accession>A0A843WXX8</accession>
<dbReference type="Gene3D" id="3.30.420.10">
    <property type="entry name" value="Ribonuclease H-like superfamily/Ribonuclease H"/>
    <property type="match status" value="1"/>
</dbReference>
<dbReference type="PANTHER" id="PTHR47723:SF19">
    <property type="entry name" value="POLYNUCLEOTIDYL TRANSFERASE, RIBONUCLEASE H-LIKE SUPERFAMILY PROTEIN"/>
    <property type="match status" value="1"/>
</dbReference>
<dbReference type="SUPFAM" id="SSF53098">
    <property type="entry name" value="Ribonuclease H-like"/>
    <property type="match status" value="1"/>
</dbReference>
<feature type="domain" description="RNase H type-1" evidence="1">
    <location>
        <begin position="412"/>
        <end position="533"/>
    </location>
</feature>
<dbReference type="AlphaFoldDB" id="A0A843WXX8"/>
<sequence length="568" mass="64192">MAPSSTNPMTNIVQKMKHMKTFYRKWNREVFGNVSRNMQEAEAILTSAQKTYEEDNSHLNHTTFTAAKTNLEQILLEDGMAVNGEVEIANMFVDHFSKAFSSAPHQIQPGILEHIPHLLTEKDNQMLCSVPTPEEIKKDYLPDDIRTTMPNKNYTIQQAFSDPMSNQLQMSFRHCPMNLFTKFLTTYNSQDTWIWCPSQDGHFTKSVRSILTTEANQQWAILWAPYIPTKWSVLVWRIIPNAVPVNGTMKEQGIPLVSKCYCCSNPHEEITLHLFFKSTIAVQIWTKLAHLLHFSHADMTSIVDNLTNFLASREPEAAAARLIRCTFMSILWEIWCSRNKARFQDQGMSAKHIINRCLLSVRAICTSYNFQKIPPDWIAALHQDSTVKDNLNARIPSAVRWFTPPSGRLKLNVNGAFKSTSGEAGGGGIVRDQNGNMLCAFAHAYHGLNSSLVAEALAMRDGISMCCRNGISEVMIETDSHNLLQIMTAQQACQWDLSCILQDIIAKTQILQAEISHTPYEANRVADSLANFALLCPSLVSWNFWGDLPPDVKEIYHQDKVGTPSIRP</sequence>
<dbReference type="InterPro" id="IPR044730">
    <property type="entry name" value="RNase_H-like_dom_plant"/>
</dbReference>
<keyword evidence="4" id="KW-1185">Reference proteome</keyword>
<dbReference type="EMBL" id="NMUH01004346">
    <property type="protein sequence ID" value="MQM09325.1"/>
    <property type="molecule type" value="Genomic_DNA"/>
</dbReference>
<dbReference type="InterPro" id="IPR026960">
    <property type="entry name" value="RVT-Znf"/>
</dbReference>
<dbReference type="PANTHER" id="PTHR47723">
    <property type="entry name" value="OS05G0353850 PROTEIN"/>
    <property type="match status" value="1"/>
</dbReference>
<dbReference type="GO" id="GO:0003676">
    <property type="term" value="F:nucleic acid binding"/>
    <property type="evidence" value="ECO:0007669"/>
    <property type="project" value="InterPro"/>
</dbReference>
<comment type="caution">
    <text evidence="3">The sequence shown here is derived from an EMBL/GenBank/DDBJ whole genome shotgun (WGS) entry which is preliminary data.</text>
</comment>
<name>A0A843WXX8_COLES</name>
<evidence type="ECO:0000313" key="3">
    <source>
        <dbReference type="EMBL" id="MQM09325.1"/>
    </source>
</evidence>
<dbReference type="InterPro" id="IPR012337">
    <property type="entry name" value="RNaseH-like_sf"/>
</dbReference>
<reference evidence="3" key="1">
    <citation type="submission" date="2017-07" db="EMBL/GenBank/DDBJ databases">
        <title>Taro Niue Genome Assembly and Annotation.</title>
        <authorList>
            <person name="Atibalentja N."/>
            <person name="Keating K."/>
            <person name="Fields C.J."/>
        </authorList>
    </citation>
    <scope>NUCLEOTIDE SEQUENCE</scope>
    <source>
        <strain evidence="3">Niue_2</strain>
        <tissue evidence="3">Leaf</tissue>
    </source>
</reference>
<dbReference type="InterPro" id="IPR053151">
    <property type="entry name" value="RNase_H-like"/>
</dbReference>
<dbReference type="CDD" id="cd06222">
    <property type="entry name" value="RNase_H_like"/>
    <property type="match status" value="1"/>
</dbReference>
<dbReference type="Pfam" id="PF13966">
    <property type="entry name" value="zf-RVT"/>
    <property type="match status" value="1"/>
</dbReference>
<organism evidence="3 4">
    <name type="scientific">Colocasia esculenta</name>
    <name type="common">Wild taro</name>
    <name type="synonym">Arum esculentum</name>
    <dbReference type="NCBI Taxonomy" id="4460"/>
    <lineage>
        <taxon>Eukaryota</taxon>
        <taxon>Viridiplantae</taxon>
        <taxon>Streptophyta</taxon>
        <taxon>Embryophyta</taxon>
        <taxon>Tracheophyta</taxon>
        <taxon>Spermatophyta</taxon>
        <taxon>Magnoliopsida</taxon>
        <taxon>Liliopsida</taxon>
        <taxon>Araceae</taxon>
        <taxon>Aroideae</taxon>
        <taxon>Colocasieae</taxon>
        <taxon>Colocasia</taxon>
    </lineage>
</organism>
<evidence type="ECO:0000313" key="4">
    <source>
        <dbReference type="Proteomes" id="UP000652761"/>
    </source>
</evidence>
<dbReference type="InterPro" id="IPR002156">
    <property type="entry name" value="RNaseH_domain"/>
</dbReference>
<dbReference type="InterPro" id="IPR036397">
    <property type="entry name" value="RNaseH_sf"/>
</dbReference>
<dbReference type="OrthoDB" id="1112345at2759"/>
<evidence type="ECO:0000259" key="2">
    <source>
        <dbReference type="Pfam" id="PF13966"/>
    </source>
</evidence>
<evidence type="ECO:0008006" key="5">
    <source>
        <dbReference type="Google" id="ProtNLM"/>
    </source>
</evidence>